<accession>A0ABW1HZX7</accession>
<reference evidence="2" key="1">
    <citation type="journal article" date="2019" name="Int. J. Syst. Evol. Microbiol.">
        <title>The Global Catalogue of Microorganisms (GCM) 10K type strain sequencing project: providing services to taxonomists for standard genome sequencing and annotation.</title>
        <authorList>
            <consortium name="The Broad Institute Genomics Platform"/>
            <consortium name="The Broad Institute Genome Sequencing Center for Infectious Disease"/>
            <person name="Wu L."/>
            <person name="Ma J."/>
        </authorList>
    </citation>
    <scope>NUCLEOTIDE SEQUENCE [LARGE SCALE GENOMIC DNA]</scope>
    <source>
        <strain evidence="2">CGMCC 4.7173</strain>
    </source>
</reference>
<evidence type="ECO:0000313" key="2">
    <source>
        <dbReference type="Proteomes" id="UP001596207"/>
    </source>
</evidence>
<evidence type="ECO:0000313" key="1">
    <source>
        <dbReference type="EMBL" id="MFC5945719.1"/>
    </source>
</evidence>
<proteinExistence type="predicted"/>
<dbReference type="Proteomes" id="UP001596207">
    <property type="component" value="Unassembled WGS sequence"/>
</dbReference>
<organism evidence="1 2">
    <name type="scientific">Micromonospora harpali</name>
    <dbReference type="NCBI Taxonomy" id="1490225"/>
    <lineage>
        <taxon>Bacteria</taxon>
        <taxon>Bacillati</taxon>
        <taxon>Actinomycetota</taxon>
        <taxon>Actinomycetes</taxon>
        <taxon>Micromonosporales</taxon>
        <taxon>Micromonosporaceae</taxon>
        <taxon>Micromonospora</taxon>
    </lineage>
</organism>
<protein>
    <recommendedName>
        <fullName evidence="3">Winged helix DNA-binding domain-containing protein</fullName>
    </recommendedName>
</protein>
<keyword evidence="2" id="KW-1185">Reference proteome</keyword>
<feature type="non-terminal residue" evidence="1">
    <location>
        <position position="1"/>
    </location>
</feature>
<sequence>PQPAPAAPHPPARRVYLAQARAGAVALAARMQAAQVAAGGVDPLVEVFADAVDLPSYQRHALRRAVLLWAARPAEPVRIAATFDALDAAGIPTFGADRPRLSAAEADRVAGYLAAGFCLVTSPVRVPDVMEPTREVPTDLRGDGRWVWSAAAGHYLTRYRIAPDPGLLAAIRAADYTVPDVDAVAVHRARAALVEAIGGPGGPERPGERAAG</sequence>
<gene>
    <name evidence="1" type="ORF">ACFPZ4_30195</name>
</gene>
<evidence type="ECO:0008006" key="3">
    <source>
        <dbReference type="Google" id="ProtNLM"/>
    </source>
</evidence>
<name>A0ABW1HZX7_9ACTN</name>
<dbReference type="EMBL" id="JBHSQQ010000371">
    <property type="protein sequence ID" value="MFC5945719.1"/>
    <property type="molecule type" value="Genomic_DNA"/>
</dbReference>
<comment type="caution">
    <text evidence="1">The sequence shown here is derived from an EMBL/GenBank/DDBJ whole genome shotgun (WGS) entry which is preliminary data.</text>
</comment>